<dbReference type="Proteomes" id="UP001163223">
    <property type="component" value="Chromosome"/>
</dbReference>
<gene>
    <name evidence="1" type="ORF">OXU80_19610</name>
</gene>
<evidence type="ECO:0000313" key="1">
    <source>
        <dbReference type="EMBL" id="WAJ27051.1"/>
    </source>
</evidence>
<evidence type="ECO:0000313" key="2">
    <source>
        <dbReference type="Proteomes" id="UP001163223"/>
    </source>
</evidence>
<accession>A0ACD4NJV1</accession>
<name>A0ACD4NJV1_9HYPH</name>
<proteinExistence type="predicted"/>
<reference evidence="1" key="1">
    <citation type="submission" date="2022-11" db="EMBL/GenBank/DDBJ databases">
        <title>beta-Carotene-producing bacterium, Jeongeuplla avenae sp. nov., alleviates the salt stress of Arabidopsis seedlings.</title>
        <authorList>
            <person name="Jiang L."/>
            <person name="Lee J."/>
        </authorList>
    </citation>
    <scope>NUCLEOTIDE SEQUENCE</scope>
    <source>
        <strain evidence="1">DY_R2A_6</strain>
    </source>
</reference>
<keyword evidence="2" id="KW-1185">Reference proteome</keyword>
<protein>
    <submittedName>
        <fullName evidence="1">Uncharacterized protein</fullName>
    </submittedName>
</protein>
<dbReference type="EMBL" id="CP113520">
    <property type="protein sequence ID" value="WAJ27051.1"/>
    <property type="molecule type" value="Genomic_DNA"/>
</dbReference>
<sequence length="308" mass="35129">MSKIALSLVTDLNGSKLANFAIASFILSQSKPVDIHLYQDGYKRQPHERLAELATSRGFKIQTHELSSDQFNGYRSAKHITKTQFLKFIAVKDLLGEYERVLYSDTDILFMRDLDLNSVDFGGCPLAACFDVAEVSGITNDQFAANCERNGLSKDYFNSGLMFFNSRLIDEAALHINYQRLLAEHQKACSYKTPCNTNDQCVWNLLFSGRWKFLPIGWNVQSSMRFTKTWRQASVRHYTGPKKFLPLAAWRSDMIELKLVRKIAAELGESIYNPTSPLGSIYMLNSLRWRGNISRIDKAVEVVNQRLT</sequence>
<organism evidence="1 2">
    <name type="scientific">Antarcticirhabdus aurantiaca</name>
    <dbReference type="NCBI Taxonomy" id="2606717"/>
    <lineage>
        <taxon>Bacteria</taxon>
        <taxon>Pseudomonadati</taxon>
        <taxon>Pseudomonadota</taxon>
        <taxon>Alphaproteobacteria</taxon>
        <taxon>Hyphomicrobiales</taxon>
        <taxon>Aurantimonadaceae</taxon>
        <taxon>Antarcticirhabdus</taxon>
    </lineage>
</organism>